<proteinExistence type="predicted"/>
<gene>
    <name evidence="2" type="ORF">NDU88_005060</name>
</gene>
<dbReference type="Proteomes" id="UP001066276">
    <property type="component" value="Chromosome 8"/>
</dbReference>
<evidence type="ECO:0000313" key="3">
    <source>
        <dbReference type="Proteomes" id="UP001066276"/>
    </source>
</evidence>
<reference evidence="2" key="1">
    <citation type="journal article" date="2022" name="bioRxiv">
        <title>Sequencing and chromosome-scale assembly of the giantPleurodeles waltlgenome.</title>
        <authorList>
            <person name="Brown T."/>
            <person name="Elewa A."/>
            <person name="Iarovenko S."/>
            <person name="Subramanian E."/>
            <person name="Araus A.J."/>
            <person name="Petzold A."/>
            <person name="Susuki M."/>
            <person name="Suzuki K.-i.T."/>
            <person name="Hayashi T."/>
            <person name="Toyoda A."/>
            <person name="Oliveira C."/>
            <person name="Osipova E."/>
            <person name="Leigh N.D."/>
            <person name="Simon A."/>
            <person name="Yun M.H."/>
        </authorList>
    </citation>
    <scope>NUCLEOTIDE SEQUENCE</scope>
    <source>
        <strain evidence="2">20211129_DDA</strain>
        <tissue evidence="2">Liver</tissue>
    </source>
</reference>
<comment type="caution">
    <text evidence="2">The sequence shown here is derived from an EMBL/GenBank/DDBJ whole genome shotgun (WGS) entry which is preliminary data.</text>
</comment>
<feature type="region of interest" description="Disordered" evidence="1">
    <location>
        <begin position="1"/>
        <end position="87"/>
    </location>
</feature>
<evidence type="ECO:0000313" key="2">
    <source>
        <dbReference type="EMBL" id="KAJ1116855.1"/>
    </source>
</evidence>
<organism evidence="2 3">
    <name type="scientific">Pleurodeles waltl</name>
    <name type="common">Iberian ribbed newt</name>
    <dbReference type="NCBI Taxonomy" id="8319"/>
    <lineage>
        <taxon>Eukaryota</taxon>
        <taxon>Metazoa</taxon>
        <taxon>Chordata</taxon>
        <taxon>Craniata</taxon>
        <taxon>Vertebrata</taxon>
        <taxon>Euteleostomi</taxon>
        <taxon>Amphibia</taxon>
        <taxon>Batrachia</taxon>
        <taxon>Caudata</taxon>
        <taxon>Salamandroidea</taxon>
        <taxon>Salamandridae</taxon>
        <taxon>Pleurodelinae</taxon>
        <taxon>Pleurodeles</taxon>
    </lineage>
</organism>
<dbReference type="AlphaFoldDB" id="A0AAV7NVI4"/>
<keyword evidence="3" id="KW-1185">Reference proteome</keyword>
<accession>A0AAV7NVI4</accession>
<feature type="compositionally biased region" description="Low complexity" evidence="1">
    <location>
        <begin position="72"/>
        <end position="87"/>
    </location>
</feature>
<name>A0AAV7NVI4_PLEWA</name>
<dbReference type="EMBL" id="JANPWB010000012">
    <property type="protein sequence ID" value="KAJ1116855.1"/>
    <property type="molecule type" value="Genomic_DNA"/>
</dbReference>
<protein>
    <submittedName>
        <fullName evidence="2">Uncharacterized protein</fullName>
    </submittedName>
</protein>
<evidence type="ECO:0000256" key="1">
    <source>
        <dbReference type="SAM" id="MobiDB-lite"/>
    </source>
</evidence>
<sequence>MLPGFAEQETYDPFQASQGEATSPLAGDAGNSSHMVQTFEAGVEAIGTKKKVPDWPKGGGDKFYSLTEDSDSTNSDQNSSETGASIFSESGSFSSLEESILRQRRRESKGLKLRAPFRDGAELSAQSRKTLKWDFSGTNLMSTAEVHIPEAQDKAEKAEKGADARVCSSDLNIGTRNTDSEMLQSIYDSIKELQTETRAVNRWMRMATKRLQGTVCKVVKSCIEIEEKLSAMEERTMAVEADVVALREQTTAHDGQLTEIRRIGRGGITYGFKALEKERRAMTGHT</sequence>